<dbReference type="RefSeq" id="XP_004034859.1">
    <property type="nucleotide sequence ID" value="XM_004034811.1"/>
</dbReference>
<evidence type="ECO:0000313" key="1">
    <source>
        <dbReference type="EMBL" id="EGR31373.1"/>
    </source>
</evidence>
<protein>
    <submittedName>
        <fullName evidence="1">Uncharacterized protein</fullName>
    </submittedName>
</protein>
<dbReference type="Proteomes" id="UP000008983">
    <property type="component" value="Unassembled WGS sequence"/>
</dbReference>
<dbReference type="EMBL" id="GL983872">
    <property type="protein sequence ID" value="EGR31373.1"/>
    <property type="molecule type" value="Genomic_DNA"/>
</dbReference>
<gene>
    <name evidence="1" type="ORF">IMG5_111080</name>
</gene>
<keyword evidence="2" id="KW-1185">Reference proteome</keyword>
<organism evidence="1 2">
    <name type="scientific">Ichthyophthirius multifiliis</name>
    <name type="common">White spot disease agent</name>
    <name type="synonym">Ich</name>
    <dbReference type="NCBI Taxonomy" id="5932"/>
    <lineage>
        <taxon>Eukaryota</taxon>
        <taxon>Sar</taxon>
        <taxon>Alveolata</taxon>
        <taxon>Ciliophora</taxon>
        <taxon>Intramacronucleata</taxon>
        <taxon>Oligohymenophorea</taxon>
        <taxon>Hymenostomatida</taxon>
        <taxon>Ophryoglenina</taxon>
        <taxon>Ichthyophthirius</taxon>
    </lineage>
</organism>
<accession>G0QTS3</accession>
<dbReference type="AlphaFoldDB" id="G0QTS3"/>
<proteinExistence type="predicted"/>
<sequence length="57" mass="6817">MEDNLMHQHRVEIQIIILKAQIIILSNSQMYGVDFSLTLFQKKNNQNEKYKQQILNL</sequence>
<evidence type="ECO:0000313" key="2">
    <source>
        <dbReference type="Proteomes" id="UP000008983"/>
    </source>
</evidence>
<name>G0QTS3_ICHMU</name>
<dbReference type="InParanoid" id="G0QTS3"/>
<dbReference type="GeneID" id="14907517"/>
<reference evidence="1 2" key="1">
    <citation type="submission" date="2011-07" db="EMBL/GenBank/DDBJ databases">
        <authorList>
            <person name="Coyne R."/>
            <person name="Brami D."/>
            <person name="Johnson J."/>
            <person name="Hostetler J."/>
            <person name="Hannick L."/>
            <person name="Clark T."/>
            <person name="Cassidy-Hanley D."/>
            <person name="Inman J."/>
        </authorList>
    </citation>
    <scope>NUCLEOTIDE SEQUENCE [LARGE SCALE GENOMIC DNA]</scope>
    <source>
        <strain evidence="1 2">G5</strain>
    </source>
</reference>